<keyword evidence="1" id="KW-0560">Oxidoreductase</keyword>
<dbReference type="PANTHER" id="PTHR13847">
    <property type="entry name" value="SARCOSINE DEHYDROGENASE-RELATED"/>
    <property type="match status" value="1"/>
</dbReference>
<sequence>MPDVIIIGGGLSGCATAYFLAADGVNVTLLEQGDLNTLASGSNAGSLHAQIPADVFNEYGEDWCRAFAPTLRLYARSIDLWHDCARTFRADGGTDMEVATTGGLLVAADAADMRWMERKADIERAAGIPIDLLDRTALRDMAPYLSHTLEGGAFCPLEGKANPLIAAPAFARQAEKLGAKIRRRTAVLSLEQNAGGYVLETTHGRMTACHVVNAAGDRCRDVAAMLDVPLDIFSMPIQVSVSEPVAPLIRHLLYYSRKALTMKQSAAGTILIGGGWPARLDAMGRPVADPASLARNLAAALEVVPGLAPVNIVRTWAAHVNGTRDWRPIIGEVPGLHGFHICYVPWMGFTGGPAAARIIASRIQGREPPLDCDTNIFAP</sequence>
<proteinExistence type="predicted"/>
<dbReference type="RefSeq" id="WP_170163578.1">
    <property type="nucleotide sequence ID" value="NZ_REFR01000009.1"/>
</dbReference>
<dbReference type="Gene3D" id="3.50.50.60">
    <property type="entry name" value="FAD/NAD(P)-binding domain"/>
    <property type="match status" value="1"/>
</dbReference>
<dbReference type="InterPro" id="IPR006076">
    <property type="entry name" value="FAD-dep_OxRdtase"/>
</dbReference>
<dbReference type="AlphaFoldDB" id="A0A3M0CRI2"/>
<comment type="caution">
    <text evidence="3">The sequence shown here is derived from an EMBL/GenBank/DDBJ whole genome shotgun (WGS) entry which is preliminary data.</text>
</comment>
<dbReference type="Proteomes" id="UP000271227">
    <property type="component" value="Unassembled WGS sequence"/>
</dbReference>
<dbReference type="Gene3D" id="3.30.9.10">
    <property type="entry name" value="D-Amino Acid Oxidase, subunit A, domain 2"/>
    <property type="match status" value="1"/>
</dbReference>
<dbReference type="SUPFAM" id="SSF51905">
    <property type="entry name" value="FAD/NAD(P)-binding domain"/>
    <property type="match status" value="1"/>
</dbReference>
<gene>
    <name evidence="3" type="ORF">BXY39_0582</name>
</gene>
<dbReference type="GO" id="GO:0016491">
    <property type="term" value="F:oxidoreductase activity"/>
    <property type="evidence" value="ECO:0007669"/>
    <property type="project" value="UniProtKB-KW"/>
</dbReference>
<evidence type="ECO:0000313" key="4">
    <source>
        <dbReference type="Proteomes" id="UP000271227"/>
    </source>
</evidence>
<dbReference type="InParanoid" id="A0A3M0CRI2"/>
<dbReference type="InterPro" id="IPR036188">
    <property type="entry name" value="FAD/NAD-bd_sf"/>
</dbReference>
<name>A0A3M0CRI2_9PROT</name>
<accession>A0A3M0CRI2</accession>
<protein>
    <submittedName>
        <fullName evidence="3">Glycine/D-amino acid oxidase-like deaminating enzyme</fullName>
    </submittedName>
</protein>
<dbReference type="EMBL" id="REFR01000009">
    <property type="protein sequence ID" value="RMB12092.1"/>
    <property type="molecule type" value="Genomic_DNA"/>
</dbReference>
<dbReference type="GO" id="GO:0005737">
    <property type="term" value="C:cytoplasm"/>
    <property type="evidence" value="ECO:0007669"/>
    <property type="project" value="TreeGrafter"/>
</dbReference>
<reference evidence="3 4" key="1">
    <citation type="submission" date="2018-10" db="EMBL/GenBank/DDBJ databases">
        <title>Genomic Encyclopedia of Archaeal and Bacterial Type Strains, Phase II (KMG-II): from individual species to whole genera.</title>
        <authorList>
            <person name="Goeker M."/>
        </authorList>
    </citation>
    <scope>NUCLEOTIDE SEQUENCE [LARGE SCALE GENOMIC DNA]</scope>
    <source>
        <strain evidence="3 4">DSM 25217</strain>
    </source>
</reference>
<evidence type="ECO:0000256" key="1">
    <source>
        <dbReference type="ARBA" id="ARBA00023002"/>
    </source>
</evidence>
<organism evidence="3 4">
    <name type="scientific">Eilatimonas milleporae</name>
    <dbReference type="NCBI Taxonomy" id="911205"/>
    <lineage>
        <taxon>Bacteria</taxon>
        <taxon>Pseudomonadati</taxon>
        <taxon>Pseudomonadota</taxon>
        <taxon>Alphaproteobacteria</taxon>
        <taxon>Kordiimonadales</taxon>
        <taxon>Kordiimonadaceae</taxon>
        <taxon>Eilatimonas</taxon>
    </lineage>
</organism>
<evidence type="ECO:0000313" key="3">
    <source>
        <dbReference type="EMBL" id="RMB12092.1"/>
    </source>
</evidence>
<dbReference type="PANTHER" id="PTHR13847:SF287">
    <property type="entry name" value="FAD-DEPENDENT OXIDOREDUCTASE DOMAIN-CONTAINING PROTEIN 1"/>
    <property type="match status" value="1"/>
</dbReference>
<dbReference type="Pfam" id="PF01266">
    <property type="entry name" value="DAO"/>
    <property type="match status" value="1"/>
</dbReference>
<evidence type="ECO:0000259" key="2">
    <source>
        <dbReference type="Pfam" id="PF01266"/>
    </source>
</evidence>
<keyword evidence="4" id="KW-1185">Reference proteome</keyword>
<feature type="domain" description="FAD dependent oxidoreductase" evidence="2">
    <location>
        <begin position="3"/>
        <end position="361"/>
    </location>
</feature>